<dbReference type="GeneID" id="42798288"/>
<proteinExistence type="predicted"/>
<evidence type="ECO:0000313" key="1">
    <source>
        <dbReference type="EMBL" id="QGR19298.1"/>
    </source>
</evidence>
<dbReference type="AlphaFoldDB" id="A0A650CNE3"/>
<name>A0A650CNE3_9CREN</name>
<keyword evidence="2" id="KW-1185">Reference proteome</keyword>
<reference evidence="1 2" key="1">
    <citation type="submission" date="2019-10" db="EMBL/GenBank/DDBJ databases">
        <title>Genome Sequences from Six Type Strain Members of the Archaeal Family Sulfolobaceae: Acidianus ambivalens, Acidianus infernus, Metallosphaera prunae, Stygiolobus azoricus, Sulfolobus metallicus, and Sulfurisphaera ohwakuensis.</title>
        <authorList>
            <person name="Counts J.A."/>
            <person name="Kelly R.M."/>
        </authorList>
    </citation>
    <scope>NUCLEOTIDE SEQUENCE [LARGE SCALE GENOMIC DNA]</scope>
    <source>
        <strain evidence="1 2">FC6</strain>
    </source>
</reference>
<evidence type="ECO:0000313" key="2">
    <source>
        <dbReference type="Proteomes" id="UP000423396"/>
    </source>
</evidence>
<dbReference type="Proteomes" id="UP000423396">
    <property type="component" value="Chromosome"/>
</dbReference>
<dbReference type="RefSeq" id="WP_156005935.1">
    <property type="nucleotide sequence ID" value="NZ_CP045483.1"/>
</dbReference>
<accession>A0A650CNE3</accession>
<organism evidence="1 2">
    <name type="scientific">Stygiolobus azoricus</name>
    <dbReference type="NCBI Taxonomy" id="41675"/>
    <lineage>
        <taxon>Archaea</taxon>
        <taxon>Thermoproteota</taxon>
        <taxon>Thermoprotei</taxon>
        <taxon>Sulfolobales</taxon>
        <taxon>Sulfolobaceae</taxon>
        <taxon>Stygiolobus</taxon>
    </lineage>
</organism>
<dbReference type="KEGG" id="sazo:D1868_04405"/>
<gene>
    <name evidence="1" type="ORF">D1868_04405</name>
</gene>
<dbReference type="OrthoDB" id="36284at2157"/>
<protein>
    <submittedName>
        <fullName evidence="1">Uncharacterized protein</fullName>
    </submittedName>
</protein>
<dbReference type="EMBL" id="CP045483">
    <property type="protein sequence ID" value="QGR19298.1"/>
    <property type="molecule type" value="Genomic_DNA"/>
</dbReference>
<sequence>MKPNDLLKVAADYPLPSFPIVELEERDLNIEQLPQLLNYLSPEKIFWREYAKIIGPDGSSITTTSLRNTTELVYVRTPIKKEQRGWDFKIDSEVLVGLIRDLINCKEGESYFNPSPWTRKDWLEGKKVIMESGELTTIGGLKLREHELDKKTPPFSIDIPFYNPTYYYMNPFILNFDEKVEGKSNFFSVELHKAITFAAASEIVLFKDNRSLRVEGSSEVIITKSTTWKEAKPYELVWNLKVPIIHLDCKPPFNLSLYKLYPSGIVPFLFKYKNYELTLGLVNLNDEPVIANLILSARISSASILNGKGNEVEKIEPEFDRVKIPIRKNGIIYVKLTLRKLLESFLKRKIIS</sequence>